<feature type="compositionally biased region" description="Polar residues" evidence="2">
    <location>
        <begin position="552"/>
        <end position="611"/>
    </location>
</feature>
<feature type="domain" description="BRCT" evidence="3">
    <location>
        <begin position="415"/>
        <end position="506"/>
    </location>
</feature>
<dbReference type="CDD" id="cd17731">
    <property type="entry name" value="BRCT_TopBP1_rpt2_like"/>
    <property type="match status" value="1"/>
</dbReference>
<name>A0A093Y192_TALMA</name>
<comment type="caution">
    <text evidence="4">The sequence shown here is derived from an EMBL/GenBank/DDBJ whole genome shotgun (WGS) entry which is preliminary data.</text>
</comment>
<dbReference type="Pfam" id="PF12738">
    <property type="entry name" value="PTCB-BRCT"/>
    <property type="match status" value="3"/>
</dbReference>
<proteinExistence type="predicted"/>
<dbReference type="GO" id="GO:0006270">
    <property type="term" value="P:DNA replication initiation"/>
    <property type="evidence" value="ECO:0007669"/>
    <property type="project" value="TreeGrafter"/>
</dbReference>
<dbReference type="InterPro" id="IPR059215">
    <property type="entry name" value="BRCT2_TopBP1-like"/>
</dbReference>
<feature type="region of interest" description="Disordered" evidence="2">
    <location>
        <begin position="636"/>
        <end position="676"/>
    </location>
</feature>
<accession>A0A093Y192</accession>
<dbReference type="AlphaFoldDB" id="A0A093Y192"/>
<feature type="domain" description="BRCT" evidence="3">
    <location>
        <begin position="8"/>
        <end position="81"/>
    </location>
</feature>
<dbReference type="Gene3D" id="3.40.50.10190">
    <property type="entry name" value="BRCT domain"/>
    <property type="match status" value="4"/>
</dbReference>
<feature type="domain" description="BRCT" evidence="3">
    <location>
        <begin position="307"/>
        <end position="408"/>
    </location>
</feature>
<evidence type="ECO:0000313" key="4">
    <source>
        <dbReference type="EMBL" id="KFX51283.1"/>
    </source>
</evidence>
<dbReference type="eggNOG" id="KOG1929">
    <property type="taxonomic scope" value="Eukaryota"/>
</dbReference>
<feature type="region of interest" description="Disordered" evidence="2">
    <location>
        <begin position="794"/>
        <end position="822"/>
    </location>
</feature>
<evidence type="ECO:0000256" key="1">
    <source>
        <dbReference type="ARBA" id="ARBA00022737"/>
    </source>
</evidence>
<dbReference type="SUPFAM" id="SSF52113">
    <property type="entry name" value="BRCT domain"/>
    <property type="match status" value="4"/>
</dbReference>
<reference evidence="4" key="1">
    <citation type="journal article" date="2014" name="PLoS Genet.">
        <title>Signature Gene Expression Reveals Novel Clues to the Molecular Mechanisms of Dimorphic Transition in Penicillium marneffei.</title>
        <authorList>
            <person name="Yang E."/>
            <person name="Wang G."/>
            <person name="Cai J."/>
            <person name="Woo P.C."/>
            <person name="Lau S.K."/>
            <person name="Yuen K.-Y."/>
            <person name="Chow W.-N."/>
            <person name="Lin X."/>
        </authorList>
    </citation>
    <scope>NUCLEOTIDE SEQUENCE [LARGE SCALE GENOMIC DNA]</scope>
    <source>
        <strain evidence="4">PM1</strain>
    </source>
</reference>
<dbReference type="HOGENOM" id="CLU_009893_1_1_1"/>
<dbReference type="CDD" id="cd17723">
    <property type="entry name" value="BRCT_Rad4_rpt4"/>
    <property type="match status" value="1"/>
</dbReference>
<feature type="region of interest" description="Disordered" evidence="2">
    <location>
        <begin position="551"/>
        <end position="620"/>
    </location>
</feature>
<feature type="region of interest" description="Disordered" evidence="2">
    <location>
        <begin position="507"/>
        <end position="529"/>
    </location>
</feature>
<feature type="compositionally biased region" description="Polar residues" evidence="2">
    <location>
        <begin position="652"/>
        <end position="661"/>
    </location>
</feature>
<dbReference type="InterPro" id="IPR001357">
    <property type="entry name" value="BRCT_dom"/>
</dbReference>
<dbReference type="EMBL" id="JPOX01000005">
    <property type="protein sequence ID" value="KFX51283.1"/>
    <property type="molecule type" value="Genomic_DNA"/>
</dbReference>
<feature type="region of interest" description="Disordered" evidence="2">
    <location>
        <begin position="196"/>
        <end position="235"/>
    </location>
</feature>
<evidence type="ECO:0000256" key="2">
    <source>
        <dbReference type="SAM" id="MobiDB-lite"/>
    </source>
</evidence>
<dbReference type="PANTHER" id="PTHR13561">
    <property type="entry name" value="DNA REPLICATION REGULATOR DPB11-RELATED"/>
    <property type="match status" value="1"/>
</dbReference>
<dbReference type="SMART" id="SM00292">
    <property type="entry name" value="BRCT"/>
    <property type="match status" value="4"/>
</dbReference>
<dbReference type="PANTHER" id="PTHR13561:SF20">
    <property type="entry name" value="DNA TOPOISOMERASE 2-BINDING PROTEIN 1"/>
    <property type="match status" value="1"/>
</dbReference>
<evidence type="ECO:0000259" key="3">
    <source>
        <dbReference type="PROSITE" id="PS50172"/>
    </source>
</evidence>
<feature type="domain" description="BRCT" evidence="3">
    <location>
        <begin position="103"/>
        <end position="192"/>
    </location>
</feature>
<organism evidence="4">
    <name type="scientific">Talaromyces marneffei PM1</name>
    <dbReference type="NCBI Taxonomy" id="1077442"/>
    <lineage>
        <taxon>Eukaryota</taxon>
        <taxon>Fungi</taxon>
        <taxon>Dikarya</taxon>
        <taxon>Ascomycota</taxon>
        <taxon>Pezizomycotina</taxon>
        <taxon>Eurotiomycetes</taxon>
        <taxon>Eurotiomycetidae</taxon>
        <taxon>Eurotiales</taxon>
        <taxon>Trichocomaceae</taxon>
        <taxon>Talaromyces</taxon>
        <taxon>Talaromyces sect. Talaromyces</taxon>
    </lineage>
</organism>
<gene>
    <name evidence="4" type="ORF">GQ26_0051210</name>
</gene>
<dbReference type="GO" id="GO:0033314">
    <property type="term" value="P:mitotic DNA replication checkpoint signaling"/>
    <property type="evidence" value="ECO:0007669"/>
    <property type="project" value="TreeGrafter"/>
</dbReference>
<sequence>MEGETVKNKEHPLAGVVLCFTSILPEQRSKLAEIAGQMGAVHKYDLTSDVTHLLVGETNTEKYKFVARERSDVLVLMPEWIEAVRQSWMDGGDTDLQALEQKYRLPTFHGLSICVTGFEDPSYRTYLQETTIANGAEFRKDLTKTVTHLIAQQASGAKYKFATQWSIKVVSAKWFSDSLERGMILDETRYDPLLPPQEQGVGAWNRGQVQAPVKRKTTTESSNTRSRKLRRVASSKLGDQNEGIWGDIIGGGFNSSEKVNSASLDKVSSVDSQTKEASIPQQTKTLHNQLLADLPGPDDPDEHAASEQEGFLQGCYFYIHGFSSKQVDVLRHHLGVNGANVVQHLNDFSSSNIPKNGNSLYIISSYKTPRSDVPSTDDNGFSCELVTDMWLERCLDANTFVSPETHVTSTPFPHMPLKGFEGLKICSTGFSGIDLLHISKMVAVMGAKYEEYLTPNVSVLISNDLQTANTEKIRHALEWGIPVVSADWLWISVQLGKRKAFEPYMLHKSSPQQKEAKHEQSKSIQNSSDITHKLTSLRSEAHADSHFRQASFPASETNGDEANQSTKPSVSNRQKDSVSVVSQPPTEGSENKVTQSAGKAASEDSSNSLHSKSSEDIESSMDRFLKKARELTRARSIVGVENGTRRRRPNLGRSNSASSRNGFKRTDSRVSVSSIDTMNEDGYGSAVSADTDANHSLTAKLSRNFTGQSLSSLLSSSKFTRYIDSPILENDERLDDESGTPAMTQLNYEDPNATAAREEIMRLARRGNVDEAHVTEILKQKEAVQPQAVIDEFPQIVDKQGGRMTARRTRRSAGKQQDDDFL</sequence>
<dbReference type="PROSITE" id="PS50172">
    <property type="entry name" value="BRCT"/>
    <property type="match status" value="4"/>
</dbReference>
<protein>
    <submittedName>
        <fullName evidence="4">S-M checkpoint control protein rad4</fullName>
    </submittedName>
</protein>
<dbReference type="GO" id="GO:0007095">
    <property type="term" value="P:mitotic G2 DNA damage checkpoint signaling"/>
    <property type="evidence" value="ECO:0007669"/>
    <property type="project" value="TreeGrafter"/>
</dbReference>
<keyword evidence="1" id="KW-0677">Repeat</keyword>
<dbReference type="InterPro" id="IPR036420">
    <property type="entry name" value="BRCT_dom_sf"/>
</dbReference>